<reference evidence="7" key="4">
    <citation type="submission" date="2025-08" db="UniProtKB">
        <authorList>
            <consortium name="Ensembl"/>
        </authorList>
    </citation>
    <scope>IDENTIFICATION</scope>
</reference>
<reference evidence="7" key="5">
    <citation type="submission" date="2025-09" db="UniProtKB">
        <authorList>
            <consortium name="Ensembl"/>
        </authorList>
    </citation>
    <scope>IDENTIFICATION</scope>
</reference>
<evidence type="ECO:0000256" key="3">
    <source>
        <dbReference type="ARBA" id="ARBA00022968"/>
    </source>
</evidence>
<dbReference type="GO" id="GO:0002223">
    <property type="term" value="P:stimulatory C-type lectin receptor signaling pathway"/>
    <property type="evidence" value="ECO:0007669"/>
    <property type="project" value="TreeGrafter"/>
</dbReference>
<keyword evidence="4 6" id="KW-1133">Transmembrane helix</keyword>
<evidence type="ECO:0000256" key="2">
    <source>
        <dbReference type="ARBA" id="ARBA00022692"/>
    </source>
</evidence>
<evidence type="ECO:0000256" key="6">
    <source>
        <dbReference type="SAM" id="Phobius"/>
    </source>
</evidence>
<dbReference type="InterPro" id="IPR016187">
    <property type="entry name" value="CTDL_fold"/>
</dbReference>
<proteinExistence type="predicted"/>
<organism evidence="7 8">
    <name type="scientific">Rhinolophus ferrumequinum</name>
    <name type="common">Greater horseshoe bat</name>
    <dbReference type="NCBI Taxonomy" id="59479"/>
    <lineage>
        <taxon>Eukaryota</taxon>
        <taxon>Metazoa</taxon>
        <taxon>Chordata</taxon>
        <taxon>Craniata</taxon>
        <taxon>Vertebrata</taxon>
        <taxon>Euteleostomi</taxon>
        <taxon>Mammalia</taxon>
        <taxon>Eutheria</taxon>
        <taxon>Laurasiatheria</taxon>
        <taxon>Chiroptera</taxon>
        <taxon>Yinpterochiroptera</taxon>
        <taxon>Rhinolophoidea</taxon>
        <taxon>Rhinolophidae</taxon>
        <taxon>Rhinolophinae</taxon>
        <taxon>Rhinolophus</taxon>
    </lineage>
</organism>
<sequence>MNNERVTYAELSWSKDSRRQQRKPKGTKSSISVTEQEITYAGLNLQTASHDLQGNDKNYHCKDFPSRPEKLIAGMLGFICVVLLSSVVTIAVIPYHCGHCPKEWFTYSNNCYYISTERKTWTESQTACASKNSSLKATRISLVQFCNTSSIYHIVCSTHRVSSPVTIYLIPFFLIYYPHPAYPVVTSKLLCVSISFFFFICLSCSFVVFSFIYDISVKSYGSLLFRCDLFC</sequence>
<dbReference type="GeneTree" id="ENSGT00940000154752"/>
<dbReference type="GO" id="GO:0045954">
    <property type="term" value="P:positive regulation of natural killer cell mediated cytotoxicity"/>
    <property type="evidence" value="ECO:0007669"/>
    <property type="project" value="TreeGrafter"/>
</dbReference>
<reference evidence="8" key="3">
    <citation type="submission" date="2018-12" db="EMBL/GenBank/DDBJ databases">
        <title>G10K-VGP greater horseshoe bat female genome, primary haplotype.</title>
        <authorList>
            <person name="Teeling E."/>
            <person name="Myers G."/>
            <person name="Vernes S."/>
            <person name="Pippel M."/>
            <person name="Winkler S."/>
            <person name="Fedrigo O."/>
            <person name="Rhie A."/>
            <person name="Koren S."/>
            <person name="Phillippy A."/>
            <person name="Lewin H."/>
            <person name="Damas J."/>
            <person name="Howe K."/>
            <person name="Mountcastle J."/>
            <person name="Jarvis E.D."/>
        </authorList>
    </citation>
    <scope>NUCLEOTIDE SEQUENCE [LARGE SCALE GENOMIC DNA]</scope>
</reference>
<dbReference type="PANTHER" id="PTHR22800">
    <property type="entry name" value="C-TYPE LECTIN PROTEINS"/>
    <property type="match status" value="1"/>
</dbReference>
<dbReference type="Ensembl" id="ENSRFET00010022517.1">
    <property type="protein sequence ID" value="ENSRFEP00010020671.1"/>
    <property type="gene ID" value="ENSRFEG00010013651.1"/>
</dbReference>
<evidence type="ECO:0000256" key="5">
    <source>
        <dbReference type="ARBA" id="ARBA00023136"/>
    </source>
</evidence>
<dbReference type="SUPFAM" id="SSF56436">
    <property type="entry name" value="C-type lectin-like"/>
    <property type="match status" value="1"/>
</dbReference>
<keyword evidence="5 6" id="KW-0472">Membrane</keyword>
<comment type="subcellular location">
    <subcellularLocation>
        <location evidence="1">Membrane</location>
        <topology evidence="1">Single-pass type II membrane protein</topology>
    </subcellularLocation>
</comment>
<accession>A0A671F4W3</accession>
<reference evidence="7 8" key="2">
    <citation type="journal article" date="2018" name="Annu Rev Anim Biosci">
        <title>Bat Biology, Genomes, and the Bat1K Project: To Generate Chromosome-Level Genomes for All Living Bat Species.</title>
        <authorList>
            <person name="Teeling E.C."/>
            <person name="Vernes S.C."/>
            <person name="Davalos L.M."/>
            <person name="Ray D.A."/>
            <person name="Gilbert M.T.P."/>
            <person name="Myers E."/>
        </authorList>
    </citation>
    <scope>NUCLEOTIDE SEQUENCE</scope>
</reference>
<dbReference type="InterPro" id="IPR016186">
    <property type="entry name" value="C-type_lectin-like/link_sf"/>
</dbReference>
<dbReference type="Gene3D" id="3.10.100.10">
    <property type="entry name" value="Mannose-Binding Protein A, subunit A"/>
    <property type="match status" value="1"/>
</dbReference>
<evidence type="ECO:0000313" key="7">
    <source>
        <dbReference type="Ensembl" id="ENSRFEP00010020671.1"/>
    </source>
</evidence>
<feature type="transmembrane region" description="Helical" evidence="6">
    <location>
        <begin position="161"/>
        <end position="177"/>
    </location>
</feature>
<evidence type="ECO:0000313" key="8">
    <source>
        <dbReference type="Proteomes" id="UP000472240"/>
    </source>
</evidence>
<keyword evidence="3" id="KW-0735">Signal-anchor</keyword>
<dbReference type="GO" id="GO:0016020">
    <property type="term" value="C:membrane"/>
    <property type="evidence" value="ECO:0007669"/>
    <property type="project" value="UniProtKB-SubCell"/>
</dbReference>
<dbReference type="Proteomes" id="UP000472240">
    <property type="component" value="Chromosome 10"/>
</dbReference>
<keyword evidence="8" id="KW-1185">Reference proteome</keyword>
<keyword evidence="2 6" id="KW-0812">Transmembrane</keyword>
<evidence type="ECO:0008006" key="9">
    <source>
        <dbReference type="Google" id="ProtNLM"/>
    </source>
</evidence>
<feature type="transmembrane region" description="Helical" evidence="6">
    <location>
        <begin position="189"/>
        <end position="213"/>
    </location>
</feature>
<reference evidence="7 8" key="1">
    <citation type="journal article" date="2015" name="Annu Rev Anim Biosci">
        <title>The Genome 10K Project: a way forward.</title>
        <authorList>
            <person name="Koepfli K.P."/>
            <person name="Paten B."/>
            <person name="O'Brien S.J."/>
            <person name="Koepfli K.P."/>
            <person name="Paten B."/>
            <person name="Antunes A."/>
            <person name="Belov K."/>
            <person name="Bustamante C."/>
            <person name="Castoe T.A."/>
            <person name="Clawson H."/>
            <person name="Crawford A.J."/>
            <person name="Diekhans M."/>
            <person name="Distel D."/>
            <person name="Durbin R."/>
            <person name="Earl D."/>
            <person name="Fujita M.K."/>
            <person name="Gamble T."/>
            <person name="Georges A."/>
            <person name="Gemmell N."/>
            <person name="Gilbert M.T."/>
            <person name="Graves J.M."/>
            <person name="Green R.E."/>
            <person name="Hickey G."/>
            <person name="Jarvis E.D."/>
            <person name="Johnson W."/>
            <person name="Komissarov A."/>
            <person name="Korf I."/>
            <person name="Kuhn R."/>
            <person name="Larkin D.M."/>
            <person name="Lewin H."/>
            <person name="Lopez J.V."/>
            <person name="Ma J."/>
            <person name="Marques-Bonet T."/>
            <person name="Miller W."/>
            <person name="Murphy R."/>
            <person name="Pevzner P."/>
            <person name="Shapiro B."/>
            <person name="Steiner C."/>
            <person name="Tamazian G."/>
            <person name="Venkatesh B."/>
            <person name="Wang J."/>
            <person name="Wayne R."/>
            <person name="Wiley E."/>
            <person name="Yang H."/>
            <person name="Zhang G."/>
            <person name="Haussler D."/>
            <person name="Ryder O."/>
            <person name="O'Brien S.J."/>
        </authorList>
    </citation>
    <scope>NUCLEOTIDE SEQUENCE</scope>
</reference>
<evidence type="ECO:0000256" key="1">
    <source>
        <dbReference type="ARBA" id="ARBA00004606"/>
    </source>
</evidence>
<dbReference type="AlphaFoldDB" id="A0A671F4W3"/>
<evidence type="ECO:0000256" key="4">
    <source>
        <dbReference type="ARBA" id="ARBA00022989"/>
    </source>
</evidence>
<feature type="transmembrane region" description="Helical" evidence="6">
    <location>
        <begin position="71"/>
        <end position="95"/>
    </location>
</feature>
<protein>
    <recommendedName>
        <fullName evidence="9">NKG2-A/NKG2-B type II integral membrane protein-like</fullName>
    </recommendedName>
</protein>
<dbReference type="InterPro" id="IPR050919">
    <property type="entry name" value="NKG2/CD94_NK_receptors"/>
</dbReference>
<name>A0A671F4W3_RHIFE</name>
<dbReference type="PANTHER" id="PTHR22800:SF242">
    <property type="entry name" value="NKG2-A_NKG2-B TYPE II INTEGRAL MEMBRANE PROTEIN"/>
    <property type="match status" value="1"/>
</dbReference>